<dbReference type="RefSeq" id="WP_281912213.1">
    <property type="nucleotide sequence ID" value="NZ_AP026966.1"/>
</dbReference>
<gene>
    <name evidence="1" type="ORF">MasN3_05990</name>
</gene>
<keyword evidence="2" id="KW-1185">Reference proteome</keyword>
<organism evidence="1 2">
    <name type="scientific">Massilia varians</name>
    <dbReference type="NCBI Taxonomy" id="457921"/>
    <lineage>
        <taxon>Bacteria</taxon>
        <taxon>Pseudomonadati</taxon>
        <taxon>Pseudomonadota</taxon>
        <taxon>Betaproteobacteria</taxon>
        <taxon>Burkholderiales</taxon>
        <taxon>Oxalobacteraceae</taxon>
        <taxon>Telluria group</taxon>
        <taxon>Massilia</taxon>
    </lineage>
</organism>
<dbReference type="Proteomes" id="UP001163336">
    <property type="component" value="Chromosome"/>
</dbReference>
<name>A0ABM8C1V2_9BURK</name>
<sequence>MLVACPTLMWDVPGFLNTSILWLRESNAPGGLFRRSPTCARYIYDTHPMFGTSWGIPVNEHWSFEGFLNFIAAKGVDETVPRPAPRLRQNADGAGELSFLGRFEESVGHLNWLKGCS</sequence>
<reference evidence="1" key="1">
    <citation type="submission" date="2022-11" db="EMBL/GenBank/DDBJ databases">
        <title>Isolation and characterization of PLA-degrading bacterium Massilia sp. from Antarctic soil.</title>
        <authorList>
            <person name="Sato K."/>
            <person name="Gomez-Fuentes C."/>
            <person name="Ahmad S.A."/>
            <person name="Zulkharnain A."/>
        </authorList>
    </citation>
    <scope>NUCLEOTIDE SEQUENCE</scope>
    <source>
        <strain evidence="1">N-3</strain>
    </source>
</reference>
<protein>
    <submittedName>
        <fullName evidence="1">Uncharacterized protein</fullName>
    </submittedName>
</protein>
<accession>A0ABM8C1V2</accession>
<evidence type="ECO:0000313" key="1">
    <source>
        <dbReference type="EMBL" id="BDT57105.1"/>
    </source>
</evidence>
<evidence type="ECO:0000313" key="2">
    <source>
        <dbReference type="Proteomes" id="UP001163336"/>
    </source>
</evidence>
<proteinExistence type="predicted"/>
<dbReference type="EMBL" id="AP026966">
    <property type="protein sequence ID" value="BDT57105.1"/>
    <property type="molecule type" value="Genomic_DNA"/>
</dbReference>